<comment type="caution">
    <text evidence="2">The sequence shown here is derived from an EMBL/GenBank/DDBJ whole genome shotgun (WGS) entry which is preliminary data.</text>
</comment>
<evidence type="ECO:0000313" key="2">
    <source>
        <dbReference type="EMBL" id="GAA1844354.1"/>
    </source>
</evidence>
<evidence type="ECO:0000313" key="3">
    <source>
        <dbReference type="Proteomes" id="UP001500449"/>
    </source>
</evidence>
<gene>
    <name evidence="2" type="ORF">GCM10009836_24740</name>
</gene>
<dbReference type="RefSeq" id="WP_344415684.1">
    <property type="nucleotide sequence ID" value="NZ_BAAAQK010000005.1"/>
</dbReference>
<dbReference type="EMBL" id="BAAAQK010000005">
    <property type="protein sequence ID" value="GAA1844354.1"/>
    <property type="molecule type" value="Genomic_DNA"/>
</dbReference>
<reference evidence="2 3" key="1">
    <citation type="journal article" date="2019" name="Int. J. Syst. Evol. Microbiol.">
        <title>The Global Catalogue of Microorganisms (GCM) 10K type strain sequencing project: providing services to taxonomists for standard genome sequencing and annotation.</title>
        <authorList>
            <consortium name="The Broad Institute Genomics Platform"/>
            <consortium name="The Broad Institute Genome Sequencing Center for Infectious Disease"/>
            <person name="Wu L."/>
            <person name="Ma J."/>
        </authorList>
    </citation>
    <scope>NUCLEOTIDE SEQUENCE [LARGE SCALE GENOMIC DNA]</scope>
    <source>
        <strain evidence="2 3">JCM 16009</strain>
    </source>
</reference>
<name>A0ABN2N1S3_9PSEU</name>
<proteinExistence type="predicted"/>
<keyword evidence="3" id="KW-1185">Reference proteome</keyword>
<evidence type="ECO:0000256" key="1">
    <source>
        <dbReference type="SAM" id="MobiDB-lite"/>
    </source>
</evidence>
<sequence length="74" mass="8024">MECEVGFGLCIREVDDLDLDLETYPAWCPESEAFSQETVQDVLADVGRQGQVQLSPQPGAPGPLGLVRQHDVPA</sequence>
<organism evidence="2 3">
    <name type="scientific">Pseudonocardia ailaonensis</name>
    <dbReference type="NCBI Taxonomy" id="367279"/>
    <lineage>
        <taxon>Bacteria</taxon>
        <taxon>Bacillati</taxon>
        <taxon>Actinomycetota</taxon>
        <taxon>Actinomycetes</taxon>
        <taxon>Pseudonocardiales</taxon>
        <taxon>Pseudonocardiaceae</taxon>
        <taxon>Pseudonocardia</taxon>
    </lineage>
</organism>
<protein>
    <submittedName>
        <fullName evidence="2">Uncharacterized protein</fullName>
    </submittedName>
</protein>
<feature type="region of interest" description="Disordered" evidence="1">
    <location>
        <begin position="49"/>
        <end position="74"/>
    </location>
</feature>
<accession>A0ABN2N1S3</accession>
<dbReference type="Proteomes" id="UP001500449">
    <property type="component" value="Unassembled WGS sequence"/>
</dbReference>